<evidence type="ECO:0000256" key="2">
    <source>
        <dbReference type="SAM" id="Phobius"/>
    </source>
</evidence>
<proteinExistence type="predicted"/>
<dbReference type="Proteomes" id="UP000242381">
    <property type="component" value="Unassembled WGS sequence"/>
</dbReference>
<feature type="region of interest" description="Disordered" evidence="1">
    <location>
        <begin position="31"/>
        <end position="128"/>
    </location>
</feature>
<dbReference type="OMA" id="PFANDYN"/>
<keyword evidence="2" id="KW-1133">Transmembrane helix</keyword>
<evidence type="ECO:0000313" key="3">
    <source>
        <dbReference type="EMBL" id="ORE12776.1"/>
    </source>
</evidence>
<dbReference type="EMBL" id="KV921608">
    <property type="protein sequence ID" value="ORE12776.1"/>
    <property type="molecule type" value="Genomic_DNA"/>
</dbReference>
<dbReference type="Gene3D" id="1.20.5.510">
    <property type="entry name" value="Single helix bin"/>
    <property type="match status" value="1"/>
</dbReference>
<evidence type="ECO:0000256" key="1">
    <source>
        <dbReference type="SAM" id="MobiDB-lite"/>
    </source>
</evidence>
<name>A0A1X0RLB6_RHIZD</name>
<feature type="compositionally biased region" description="Basic and acidic residues" evidence="1">
    <location>
        <begin position="285"/>
        <end position="304"/>
    </location>
</feature>
<dbReference type="AlphaFoldDB" id="A0A1X0RLB6"/>
<evidence type="ECO:0000313" key="4">
    <source>
        <dbReference type="Proteomes" id="UP000242381"/>
    </source>
</evidence>
<keyword evidence="2" id="KW-0812">Transmembrane</keyword>
<protein>
    <recommendedName>
        <fullName evidence="5">Mid2 domain-containing protein</fullName>
    </recommendedName>
</protein>
<gene>
    <name evidence="3" type="ORF">BCV71DRAFT_268907</name>
</gene>
<evidence type="ECO:0008006" key="5">
    <source>
        <dbReference type="Google" id="ProtNLM"/>
    </source>
</evidence>
<feature type="transmembrane region" description="Helical" evidence="2">
    <location>
        <begin position="187"/>
        <end position="210"/>
    </location>
</feature>
<feature type="region of interest" description="Disordered" evidence="1">
    <location>
        <begin position="274"/>
        <end position="304"/>
    </location>
</feature>
<sequence length="304" mass="32011">MSYNAGSGIQVPVEAQATSALSAVTDTVAVTTSTRNTQPSTTSDSAPPTSIIPTTPTTTTITTTTTTTTGISTTTDNHSSTSGNTTPNNPQSSTTTTLDHITTSSTTTGPHTIPTTPNPDGSPTSNTVTYTQSSKIITTSSAIPIITVTRSGTSTFTVVSTSYSMYTTSVPTNISDIVKPSSVNSSAIAGGVVGGVAFIVLIGIIGFFVLRKKNPKKTTRDQEIDISLPPERYGSPTFIDSRPTSVAVSRPFIPAYDPSKDDFSVGQYSYDGGYYTQQEPTIRNVPDEVDHNHRLSRHVPDEKT</sequence>
<accession>A0A1X0RLB6</accession>
<reference evidence="3 4" key="1">
    <citation type="journal article" date="2016" name="Proc. Natl. Acad. Sci. U.S.A.">
        <title>Lipid metabolic changes in an early divergent fungus govern the establishment of a mutualistic symbiosis with endobacteria.</title>
        <authorList>
            <person name="Lastovetsky O.A."/>
            <person name="Gaspar M.L."/>
            <person name="Mondo S.J."/>
            <person name="LaButti K.M."/>
            <person name="Sandor L."/>
            <person name="Grigoriev I.V."/>
            <person name="Henry S.A."/>
            <person name="Pawlowska T.E."/>
        </authorList>
    </citation>
    <scope>NUCLEOTIDE SEQUENCE [LARGE SCALE GENOMIC DNA]</scope>
    <source>
        <strain evidence="3 4">ATCC 11559</strain>
    </source>
</reference>
<feature type="compositionally biased region" description="Low complexity" evidence="1">
    <location>
        <begin position="31"/>
        <end position="119"/>
    </location>
</feature>
<dbReference type="CDD" id="cd12087">
    <property type="entry name" value="TM_EGFR-like"/>
    <property type="match status" value="1"/>
</dbReference>
<organism evidence="3 4">
    <name type="scientific">Rhizopus microsporus</name>
    <dbReference type="NCBI Taxonomy" id="58291"/>
    <lineage>
        <taxon>Eukaryota</taxon>
        <taxon>Fungi</taxon>
        <taxon>Fungi incertae sedis</taxon>
        <taxon>Mucoromycota</taxon>
        <taxon>Mucoromycotina</taxon>
        <taxon>Mucoromycetes</taxon>
        <taxon>Mucorales</taxon>
        <taxon>Mucorineae</taxon>
        <taxon>Rhizopodaceae</taxon>
        <taxon>Rhizopus</taxon>
    </lineage>
</organism>
<keyword evidence="2" id="KW-0472">Membrane</keyword>